<sequence length="185" mass="21880">MFGSDSVTFPLEGRDAKHKFGGLGFDTVTPFFWFKEKGDTTIRLRIHKGHEADRFTYLGKDSSFFRENGKWLENYDLKGIYSYLFYFPAARYEATCSDAEKKYGRDWKEKTSFNSKIPYRIWKIGPCHHLLVYRKKRYQMVDETPDDKEYTYVMFIYNLAAEEADDAVELDGGIRNDFRSLSEIR</sequence>
<organism evidence="1 2">
    <name type="scientific">Ravibacter arvi</name>
    <dbReference type="NCBI Taxonomy" id="2051041"/>
    <lineage>
        <taxon>Bacteria</taxon>
        <taxon>Pseudomonadati</taxon>
        <taxon>Bacteroidota</taxon>
        <taxon>Cytophagia</taxon>
        <taxon>Cytophagales</taxon>
        <taxon>Spirosomataceae</taxon>
        <taxon>Ravibacter</taxon>
    </lineage>
</organism>
<proteinExistence type="predicted"/>
<comment type="caution">
    <text evidence="1">The sequence shown here is derived from an EMBL/GenBank/DDBJ whole genome shotgun (WGS) entry which is preliminary data.</text>
</comment>
<dbReference type="Proteomes" id="UP001501508">
    <property type="component" value="Unassembled WGS sequence"/>
</dbReference>
<accession>A0ABP8LYJ7</accession>
<protein>
    <submittedName>
        <fullName evidence="1">Uncharacterized protein</fullName>
    </submittedName>
</protein>
<reference evidence="2" key="1">
    <citation type="journal article" date="2019" name="Int. J. Syst. Evol. Microbiol.">
        <title>The Global Catalogue of Microorganisms (GCM) 10K type strain sequencing project: providing services to taxonomists for standard genome sequencing and annotation.</title>
        <authorList>
            <consortium name="The Broad Institute Genomics Platform"/>
            <consortium name="The Broad Institute Genome Sequencing Center for Infectious Disease"/>
            <person name="Wu L."/>
            <person name="Ma J."/>
        </authorList>
    </citation>
    <scope>NUCLEOTIDE SEQUENCE [LARGE SCALE GENOMIC DNA]</scope>
    <source>
        <strain evidence="2">JCM 31920</strain>
    </source>
</reference>
<dbReference type="RefSeq" id="WP_345029448.1">
    <property type="nucleotide sequence ID" value="NZ_BAABEY010000024.1"/>
</dbReference>
<gene>
    <name evidence="1" type="ORF">GCM10023091_24140</name>
</gene>
<evidence type="ECO:0000313" key="2">
    <source>
        <dbReference type="Proteomes" id="UP001501508"/>
    </source>
</evidence>
<name>A0ABP8LYJ7_9BACT</name>
<evidence type="ECO:0000313" key="1">
    <source>
        <dbReference type="EMBL" id="GAA4440460.1"/>
    </source>
</evidence>
<dbReference type="EMBL" id="BAABEY010000024">
    <property type="protein sequence ID" value="GAA4440460.1"/>
    <property type="molecule type" value="Genomic_DNA"/>
</dbReference>
<keyword evidence="2" id="KW-1185">Reference proteome</keyword>